<comment type="caution">
    <text evidence="2">The sequence shown here is derived from an EMBL/GenBank/DDBJ whole genome shotgun (WGS) entry which is preliminary data.</text>
</comment>
<name>A0A167Y080_9HYPO</name>
<organism evidence="2 3">
    <name type="scientific">Niveomyces insectorum RCEF 264</name>
    <dbReference type="NCBI Taxonomy" id="1081102"/>
    <lineage>
        <taxon>Eukaryota</taxon>
        <taxon>Fungi</taxon>
        <taxon>Dikarya</taxon>
        <taxon>Ascomycota</taxon>
        <taxon>Pezizomycotina</taxon>
        <taxon>Sordariomycetes</taxon>
        <taxon>Hypocreomycetidae</taxon>
        <taxon>Hypocreales</taxon>
        <taxon>Cordycipitaceae</taxon>
        <taxon>Niveomyces</taxon>
    </lineage>
</organism>
<keyword evidence="3" id="KW-1185">Reference proteome</keyword>
<feature type="compositionally biased region" description="Low complexity" evidence="1">
    <location>
        <begin position="138"/>
        <end position="151"/>
    </location>
</feature>
<evidence type="ECO:0000313" key="2">
    <source>
        <dbReference type="EMBL" id="OAA65655.1"/>
    </source>
</evidence>
<protein>
    <submittedName>
        <fullName evidence="2">Uncharacterized protein</fullName>
    </submittedName>
</protein>
<proteinExistence type="predicted"/>
<evidence type="ECO:0000256" key="1">
    <source>
        <dbReference type="SAM" id="MobiDB-lite"/>
    </source>
</evidence>
<dbReference type="EMBL" id="AZHD01000003">
    <property type="protein sequence ID" value="OAA65655.1"/>
    <property type="molecule type" value="Genomic_DNA"/>
</dbReference>
<dbReference type="OrthoDB" id="4870430at2759"/>
<feature type="region of interest" description="Disordered" evidence="1">
    <location>
        <begin position="108"/>
        <end position="218"/>
    </location>
</feature>
<dbReference type="AlphaFoldDB" id="A0A167Y080"/>
<reference evidence="2 3" key="1">
    <citation type="journal article" date="2016" name="Genome Biol. Evol.">
        <title>Divergent and convergent evolution of fungal pathogenicity.</title>
        <authorList>
            <person name="Shang Y."/>
            <person name="Xiao G."/>
            <person name="Zheng P."/>
            <person name="Cen K."/>
            <person name="Zhan S."/>
            <person name="Wang C."/>
        </authorList>
    </citation>
    <scope>NUCLEOTIDE SEQUENCE [LARGE SCALE GENOMIC DNA]</scope>
    <source>
        <strain evidence="2 3">RCEF 264</strain>
    </source>
</reference>
<dbReference type="Proteomes" id="UP000076874">
    <property type="component" value="Unassembled WGS sequence"/>
</dbReference>
<accession>A0A167Y080</accession>
<sequence length="218" mass="23426">MCYGHPHHHPCGHQSVKWHYCPRATIDASTGHATVCRKTTYAGSQPSKARCPLQNCYFKELGGVWDCCQCQNGPNTQGWCMFPLTQAVNAGWTETCGHGCCKNCTRSALSSESAGPMPEDTSAQKKKKPREGAGDNNAGAGPSASHAAASAGGYGYEEQGESSLSGALSAYGFSSGYGREPDADSSRQNVPEGRRKLPSLSFHRERRQEIVEQALRNP</sequence>
<gene>
    <name evidence="2" type="ORF">SPI_02442</name>
</gene>
<evidence type="ECO:0000313" key="3">
    <source>
        <dbReference type="Proteomes" id="UP000076874"/>
    </source>
</evidence>